<proteinExistence type="predicted"/>
<evidence type="ECO:0000256" key="2">
    <source>
        <dbReference type="SAM" id="MobiDB-lite"/>
    </source>
</evidence>
<keyword evidence="4" id="KW-1185">Reference proteome</keyword>
<dbReference type="AlphaFoldDB" id="A0A915D465"/>
<evidence type="ECO:0000313" key="4">
    <source>
        <dbReference type="Proteomes" id="UP000887574"/>
    </source>
</evidence>
<reference evidence="5" key="1">
    <citation type="submission" date="2022-11" db="UniProtKB">
        <authorList>
            <consortium name="WormBaseParasite"/>
        </authorList>
    </citation>
    <scope>IDENTIFICATION</scope>
</reference>
<evidence type="ECO:0000256" key="1">
    <source>
        <dbReference type="ARBA" id="ARBA00023125"/>
    </source>
</evidence>
<dbReference type="InterPro" id="IPR006600">
    <property type="entry name" value="HTH_CenpB_DNA-bd_dom"/>
</dbReference>
<feature type="domain" description="HTH CENPB-type" evidence="3">
    <location>
        <begin position="33"/>
        <end position="73"/>
    </location>
</feature>
<evidence type="ECO:0000259" key="3">
    <source>
        <dbReference type="Pfam" id="PF03221"/>
    </source>
</evidence>
<accession>A0A915D465</accession>
<dbReference type="Proteomes" id="UP000887574">
    <property type="component" value="Unplaced"/>
</dbReference>
<dbReference type="Pfam" id="PF03221">
    <property type="entry name" value="HTH_Tnp_Tc5"/>
    <property type="match status" value="1"/>
</dbReference>
<dbReference type="Gene3D" id="1.10.10.60">
    <property type="entry name" value="Homeodomain-like"/>
    <property type="match status" value="1"/>
</dbReference>
<name>A0A915D465_9BILA</name>
<feature type="region of interest" description="Disordered" evidence="2">
    <location>
        <begin position="1"/>
        <end position="32"/>
    </location>
</feature>
<dbReference type="WBParaSite" id="jg15663">
    <property type="protein sequence ID" value="jg15663"/>
    <property type="gene ID" value="jg15663"/>
</dbReference>
<keyword evidence="1" id="KW-0238">DNA-binding</keyword>
<protein>
    <submittedName>
        <fullName evidence="5">HTH CENPB-type domain-containing protein</fullName>
    </submittedName>
</protein>
<sequence>MDQIIQNYGSDLESATDGKNKKKHPGGGRPLKFKDLDTQLAAWVRERRSKKLKVSRRTIQMKAQQMVSAEEDGEGCTVDYLVIMHFRGKIQLQSCILPLRPDRLQM</sequence>
<organism evidence="4 5">
    <name type="scientific">Ditylenchus dipsaci</name>
    <dbReference type="NCBI Taxonomy" id="166011"/>
    <lineage>
        <taxon>Eukaryota</taxon>
        <taxon>Metazoa</taxon>
        <taxon>Ecdysozoa</taxon>
        <taxon>Nematoda</taxon>
        <taxon>Chromadorea</taxon>
        <taxon>Rhabditida</taxon>
        <taxon>Tylenchina</taxon>
        <taxon>Tylenchomorpha</taxon>
        <taxon>Sphaerularioidea</taxon>
        <taxon>Anguinidae</taxon>
        <taxon>Anguininae</taxon>
        <taxon>Ditylenchus</taxon>
    </lineage>
</organism>
<dbReference type="GO" id="GO:0003677">
    <property type="term" value="F:DNA binding"/>
    <property type="evidence" value="ECO:0007669"/>
    <property type="project" value="UniProtKB-KW"/>
</dbReference>
<evidence type="ECO:0000313" key="5">
    <source>
        <dbReference type="WBParaSite" id="jg15663"/>
    </source>
</evidence>